<evidence type="ECO:0000256" key="2">
    <source>
        <dbReference type="SAM" id="Phobius"/>
    </source>
</evidence>
<dbReference type="EMBL" id="LJCR01000013">
    <property type="protein sequence ID" value="KPV54823.1"/>
    <property type="molecule type" value="Genomic_DNA"/>
</dbReference>
<keyword evidence="2" id="KW-0472">Membrane</keyword>
<reference evidence="4 5" key="1">
    <citation type="submission" date="2015-09" db="EMBL/GenBank/DDBJ databases">
        <title>Draft genome sequence of Kouleothrix aurantiaca JCM 19913.</title>
        <authorList>
            <person name="Hemp J."/>
        </authorList>
    </citation>
    <scope>NUCLEOTIDE SEQUENCE [LARGE SCALE GENOMIC DNA]</scope>
    <source>
        <strain evidence="4 5">COM-B</strain>
    </source>
</reference>
<accession>A0A0P9DY18</accession>
<dbReference type="Proteomes" id="UP000050509">
    <property type="component" value="Unassembled WGS sequence"/>
</dbReference>
<dbReference type="PANTHER" id="PTHR35788:SF1">
    <property type="entry name" value="EXPORTED PROTEIN"/>
    <property type="match status" value="1"/>
</dbReference>
<dbReference type="PANTHER" id="PTHR35788">
    <property type="entry name" value="EXPORTED PROTEIN-RELATED"/>
    <property type="match status" value="1"/>
</dbReference>
<evidence type="ECO:0000256" key="1">
    <source>
        <dbReference type="SAM" id="MobiDB-lite"/>
    </source>
</evidence>
<gene>
    <name evidence="4" type="ORF">SE17_01325</name>
</gene>
<dbReference type="InterPro" id="IPR052913">
    <property type="entry name" value="Glycopeptide_resist_protein"/>
</dbReference>
<evidence type="ECO:0000313" key="5">
    <source>
        <dbReference type="Proteomes" id="UP000050509"/>
    </source>
</evidence>
<dbReference type="Pfam" id="PF04294">
    <property type="entry name" value="VanW"/>
    <property type="match status" value="1"/>
</dbReference>
<sequence>MSGDPLPDYGPIARRRATNRRSRRRVPPHHARRRPATMLRVVAGLFGTLVLLLLLVAIAGLTALDRAYSGRIISNVAVRGLNLSQMRPDQARAALHQRYAAFLAAPVTFQFEGYTWRPTAAQIGISLEIDVAVDRAYAAGRGPNLVNGLSEALAIWQNGIDLPLRLIVDQRRLQAYITSLAREVEAPPQNAHVTVLKGRIVSMAHQIGRQTFVDQTVGDVLAGLAALQPQTVTLRTRMLRPLVDDAGVAEARRQLSGLLQSPIALTAGEQRWTWTPEELGNIVELARVPNDEAPGSRIVATLNRDLLARRLNQLAQEIDAAPVEPRLQFSTTGLRITKAGRDGARLEVGQALDQLMAALWEDQRTIALPVTVLQPQARPETLAHLGIVELVAQGKSSFENSAPYRVTNIQAGARQMNGVLIAPGEEFSFNRTIGAVDESNGFTQGYAIIDGRTQLEWGGGVCQVSTTVFRAAFWAGVPITERNQHSFRIRWYEKFEPIGMDAAIFTGPDGYDLRFVNDTAHWLLMETVVDTAGEVLTVNLYGTRPSREVIQTPPAITNEVPAPTKPRYVDDPGVSAGIVKQTDTARGGMDVRVGRIVKQNGKVLLQDTFFSRFQPWPDVFVRGTGP</sequence>
<feature type="transmembrane region" description="Helical" evidence="2">
    <location>
        <begin position="41"/>
        <end position="64"/>
    </location>
</feature>
<name>A0A0P9DY18_9CHLR</name>
<dbReference type="PATRIC" id="fig|186479.3.peg.1297"/>
<dbReference type="InterPro" id="IPR022029">
    <property type="entry name" value="YoaR-like_PG-bd"/>
</dbReference>
<protein>
    <recommendedName>
        <fullName evidence="3">YoaR-like putative peptidoglycan binding domain-containing protein</fullName>
    </recommendedName>
</protein>
<keyword evidence="2" id="KW-0812">Transmembrane</keyword>
<feature type="region of interest" description="Disordered" evidence="1">
    <location>
        <begin position="1"/>
        <end position="32"/>
    </location>
</feature>
<evidence type="ECO:0000259" key="3">
    <source>
        <dbReference type="Pfam" id="PF12229"/>
    </source>
</evidence>
<feature type="domain" description="YoaR-like putative peptidoglycan binding" evidence="3">
    <location>
        <begin position="298"/>
        <end position="366"/>
    </location>
</feature>
<feature type="domain" description="YoaR-like putative peptidoglycan binding" evidence="3">
    <location>
        <begin position="116"/>
        <end position="232"/>
    </location>
</feature>
<dbReference type="AlphaFoldDB" id="A0A0P9DY18"/>
<dbReference type="InterPro" id="IPR007391">
    <property type="entry name" value="Vancomycin_resist_VanW"/>
</dbReference>
<organism evidence="4 5">
    <name type="scientific">Kouleothrix aurantiaca</name>
    <dbReference type="NCBI Taxonomy" id="186479"/>
    <lineage>
        <taxon>Bacteria</taxon>
        <taxon>Bacillati</taxon>
        <taxon>Chloroflexota</taxon>
        <taxon>Chloroflexia</taxon>
        <taxon>Chloroflexales</taxon>
        <taxon>Roseiflexineae</taxon>
        <taxon>Roseiflexaceae</taxon>
        <taxon>Kouleothrix</taxon>
    </lineage>
</organism>
<dbReference type="Pfam" id="PF12229">
    <property type="entry name" value="PG_binding_4"/>
    <property type="match status" value="2"/>
</dbReference>
<proteinExistence type="predicted"/>
<evidence type="ECO:0000313" key="4">
    <source>
        <dbReference type="EMBL" id="KPV54823.1"/>
    </source>
</evidence>
<keyword evidence="2" id="KW-1133">Transmembrane helix</keyword>
<keyword evidence="5" id="KW-1185">Reference proteome</keyword>
<feature type="compositionally biased region" description="Basic residues" evidence="1">
    <location>
        <begin position="13"/>
        <end position="32"/>
    </location>
</feature>
<comment type="caution">
    <text evidence="4">The sequence shown here is derived from an EMBL/GenBank/DDBJ whole genome shotgun (WGS) entry which is preliminary data.</text>
</comment>